<sequence>MKILHTADWHIGQLFHEYDRSDEHQQFLNWLVQLLQTKQIDVLLISGDVFDISNPSAQSIRMFYTFLNQATTANPGLQIIITAGNHDSASRLEAPKPLLQSSNVHIIGLVEKDAEGNIDYEKLLVPIYDASGNIRIYCLAIPFLRMGDYPTIADCANPYTEGVTELYKEAFAHAQQKKQNGQVIIAMGHLHTHHAEITELDKTERLIMGGVECIPATAFHPDIKYVALGHIHKAQRIGGKEHVRYSGSPLPMSFSEINYKHQVIVFDLDQEINNLEAVEIPLFIPLQRIPLSHQPLHEVIALLAQLPEKDSASKTTPYLEVRILLDGPEPALRHKVETALVGKNVRLAKIDVKYAASSQEAPEFITPEKLNELQPIDVFGKVYQSRYNSEVPTEILQLFQQVAQEVNQTAE</sequence>
<dbReference type="PANTHER" id="PTHR30337:SF0">
    <property type="entry name" value="NUCLEASE SBCCD SUBUNIT D"/>
    <property type="match status" value="1"/>
</dbReference>
<comment type="similarity">
    <text evidence="1 7">Belongs to the SbcD family.</text>
</comment>
<dbReference type="EMBL" id="SOPX01000002">
    <property type="protein sequence ID" value="TFB30920.1"/>
    <property type="molecule type" value="Genomic_DNA"/>
</dbReference>
<keyword evidence="13" id="KW-1185">Reference proteome</keyword>
<dbReference type="InterPro" id="IPR026843">
    <property type="entry name" value="SbcD_C"/>
</dbReference>
<dbReference type="InterPro" id="IPR029052">
    <property type="entry name" value="Metallo-depent_PP-like"/>
</dbReference>
<comment type="function">
    <text evidence="7">SbcCD cleaves DNA hairpin structures. These structures can inhibit DNA replication and are intermediates in certain DNA recombination reactions. The complex acts as a 3'-&gt;5' double strand exonuclease that can open hairpins. It also has a 5' single-strand endonuclease activity.</text>
</comment>
<evidence type="ECO:0000313" key="10">
    <source>
        <dbReference type="EMBL" id="RLJ79586.1"/>
    </source>
</evidence>
<evidence type="ECO:0000259" key="9">
    <source>
        <dbReference type="Pfam" id="PF12320"/>
    </source>
</evidence>
<accession>A0A497YAU7</accession>
<dbReference type="OrthoDB" id="9773856at2"/>
<evidence type="ECO:0000256" key="4">
    <source>
        <dbReference type="ARBA" id="ARBA00022722"/>
    </source>
</evidence>
<dbReference type="RefSeq" id="WP_121282172.1">
    <property type="nucleotide sequence ID" value="NZ_RCCK01000010.1"/>
</dbReference>
<dbReference type="InterPro" id="IPR050535">
    <property type="entry name" value="DNA_Repair-Maintenance_Comp"/>
</dbReference>
<feature type="domain" description="Calcineurin-like phosphoesterase" evidence="8">
    <location>
        <begin position="1"/>
        <end position="233"/>
    </location>
</feature>
<dbReference type="GO" id="GO:0006310">
    <property type="term" value="P:DNA recombination"/>
    <property type="evidence" value="ECO:0007669"/>
    <property type="project" value="UniProtKB-KW"/>
</dbReference>
<dbReference type="Gene3D" id="3.60.21.10">
    <property type="match status" value="1"/>
</dbReference>
<gene>
    <name evidence="7 11" type="primary">sbcD</name>
    <name evidence="10" type="ORF">BCL90_0291</name>
    <name evidence="11" type="ORF">E3V97_09835</name>
</gene>
<keyword evidence="6 7" id="KW-0269">Exonuclease</keyword>
<dbReference type="InterPro" id="IPR004843">
    <property type="entry name" value="Calcineurin-like_PHP"/>
</dbReference>
<evidence type="ECO:0000256" key="7">
    <source>
        <dbReference type="RuleBase" id="RU363069"/>
    </source>
</evidence>
<dbReference type="PANTHER" id="PTHR30337">
    <property type="entry name" value="COMPONENT OF ATP-DEPENDENT DSDNA EXONUCLEASE"/>
    <property type="match status" value="1"/>
</dbReference>
<dbReference type="InterPro" id="IPR004593">
    <property type="entry name" value="SbcD"/>
</dbReference>
<feature type="domain" description="Nuclease SbcCD subunit D C-terminal" evidence="9">
    <location>
        <begin position="283"/>
        <end position="386"/>
    </location>
</feature>
<organism evidence="10 12">
    <name type="scientific">Pedobacter alluvionis</name>
    <dbReference type="NCBI Taxonomy" id="475253"/>
    <lineage>
        <taxon>Bacteria</taxon>
        <taxon>Pseudomonadati</taxon>
        <taxon>Bacteroidota</taxon>
        <taxon>Sphingobacteriia</taxon>
        <taxon>Sphingobacteriales</taxon>
        <taxon>Sphingobacteriaceae</taxon>
        <taxon>Pedobacter</taxon>
    </lineage>
</organism>
<evidence type="ECO:0000256" key="6">
    <source>
        <dbReference type="ARBA" id="ARBA00022839"/>
    </source>
</evidence>
<keyword evidence="5 7" id="KW-0378">Hydrolase</keyword>
<dbReference type="EMBL" id="RCCK01000010">
    <property type="protein sequence ID" value="RLJ79586.1"/>
    <property type="molecule type" value="Genomic_DNA"/>
</dbReference>
<dbReference type="GO" id="GO:0004519">
    <property type="term" value="F:endonuclease activity"/>
    <property type="evidence" value="ECO:0007669"/>
    <property type="project" value="UniProtKB-KW"/>
</dbReference>
<dbReference type="Pfam" id="PF00149">
    <property type="entry name" value="Metallophos"/>
    <property type="match status" value="1"/>
</dbReference>
<proteinExistence type="inferred from homology"/>
<evidence type="ECO:0000256" key="5">
    <source>
        <dbReference type="ARBA" id="ARBA00022801"/>
    </source>
</evidence>
<dbReference type="CDD" id="cd00840">
    <property type="entry name" value="MPP_Mre11_N"/>
    <property type="match status" value="1"/>
</dbReference>
<dbReference type="SUPFAM" id="SSF56300">
    <property type="entry name" value="Metallo-dependent phosphatases"/>
    <property type="match status" value="1"/>
</dbReference>
<evidence type="ECO:0000313" key="12">
    <source>
        <dbReference type="Proteomes" id="UP000273898"/>
    </source>
</evidence>
<evidence type="ECO:0000313" key="13">
    <source>
        <dbReference type="Proteomes" id="UP000297429"/>
    </source>
</evidence>
<reference evidence="11 13" key="2">
    <citation type="submission" date="2019-03" db="EMBL/GenBank/DDBJ databases">
        <authorList>
            <person name="He R.-H."/>
        </authorList>
    </citation>
    <scope>NUCLEOTIDE SEQUENCE [LARGE SCALE GENOMIC DNA]</scope>
    <source>
        <strain evidence="11 13">DSM 19624</strain>
    </source>
</reference>
<dbReference type="Proteomes" id="UP000273898">
    <property type="component" value="Unassembled WGS sequence"/>
</dbReference>
<keyword evidence="7" id="KW-0233">DNA recombination</keyword>
<keyword evidence="7" id="KW-0235">DNA replication</keyword>
<dbReference type="NCBIfam" id="TIGR00619">
    <property type="entry name" value="sbcd"/>
    <property type="match status" value="1"/>
</dbReference>
<reference evidence="10 12" key="1">
    <citation type="submission" date="2018-10" db="EMBL/GenBank/DDBJ databases">
        <title>Genomic Encyclopedia of Archaeal and Bacterial Type Strains, Phase II (KMG-II): from individual species to whole genera.</title>
        <authorList>
            <person name="Goeker M."/>
        </authorList>
    </citation>
    <scope>NUCLEOTIDE SEQUENCE [LARGE SCALE GENOMIC DNA]</scope>
    <source>
        <strain evidence="10 12">DSM 19624</strain>
    </source>
</reference>
<dbReference type="GO" id="GO:0008408">
    <property type="term" value="F:3'-5' exonuclease activity"/>
    <property type="evidence" value="ECO:0007669"/>
    <property type="project" value="InterPro"/>
</dbReference>
<keyword evidence="7" id="KW-0255">Endonuclease</keyword>
<evidence type="ECO:0000256" key="3">
    <source>
        <dbReference type="ARBA" id="ARBA00013365"/>
    </source>
</evidence>
<comment type="caution">
    <text evidence="10">The sequence shown here is derived from an EMBL/GenBank/DDBJ whole genome shotgun (WGS) entry which is preliminary data.</text>
</comment>
<evidence type="ECO:0000256" key="2">
    <source>
        <dbReference type="ARBA" id="ARBA00011322"/>
    </source>
</evidence>
<dbReference type="Pfam" id="PF12320">
    <property type="entry name" value="SbcD_C"/>
    <property type="match status" value="1"/>
</dbReference>
<dbReference type="Proteomes" id="UP000297429">
    <property type="component" value="Unassembled WGS sequence"/>
</dbReference>
<dbReference type="GO" id="GO:0006260">
    <property type="term" value="P:DNA replication"/>
    <property type="evidence" value="ECO:0007669"/>
    <property type="project" value="UniProtKB-KW"/>
</dbReference>
<evidence type="ECO:0000256" key="1">
    <source>
        <dbReference type="ARBA" id="ARBA00010555"/>
    </source>
</evidence>
<dbReference type="AlphaFoldDB" id="A0A497YAU7"/>
<evidence type="ECO:0000259" key="8">
    <source>
        <dbReference type="Pfam" id="PF00149"/>
    </source>
</evidence>
<dbReference type="InterPro" id="IPR041796">
    <property type="entry name" value="Mre11_N"/>
</dbReference>
<name>A0A497YAU7_9SPHI</name>
<protein>
    <recommendedName>
        <fullName evidence="3 7">Nuclease SbcCD subunit D</fullName>
    </recommendedName>
</protein>
<keyword evidence="4 7" id="KW-0540">Nuclease</keyword>
<evidence type="ECO:0000313" key="11">
    <source>
        <dbReference type="EMBL" id="TFB30920.1"/>
    </source>
</evidence>
<comment type="subunit">
    <text evidence="2 7">Heterodimer of SbcC and SbcD.</text>
</comment>